<gene>
    <name evidence="12" type="primary">CDF3</name>
    <name evidence="12" type="ORF">AXF42_Ash010621</name>
</gene>
<dbReference type="InterPro" id="IPR001680">
    <property type="entry name" value="WD40_rpt"/>
</dbReference>
<evidence type="ECO:0000256" key="5">
    <source>
        <dbReference type="ARBA" id="ARBA00023125"/>
    </source>
</evidence>
<keyword evidence="5 8" id="KW-0238">DNA-binding</keyword>
<evidence type="ECO:0000256" key="9">
    <source>
        <dbReference type="PROSITE-ProRule" id="PRU00221"/>
    </source>
</evidence>
<dbReference type="OrthoDB" id="1927254at2759"/>
<keyword evidence="3" id="KW-0862">Zinc</keyword>
<proteinExistence type="predicted"/>
<evidence type="ECO:0000256" key="8">
    <source>
        <dbReference type="PROSITE-ProRule" id="PRU00071"/>
    </source>
</evidence>
<protein>
    <submittedName>
        <fullName evidence="12">Cyclic dof factor 3</fullName>
    </submittedName>
</protein>
<dbReference type="GO" id="GO:0005634">
    <property type="term" value="C:nucleus"/>
    <property type="evidence" value="ECO:0007669"/>
    <property type="project" value="UniProtKB-SubCell"/>
</dbReference>
<dbReference type="InterPro" id="IPR045174">
    <property type="entry name" value="Dof"/>
</dbReference>
<dbReference type="PANTHER" id="PTHR31089">
    <property type="entry name" value="CYCLIC DOF FACTOR 2"/>
    <property type="match status" value="1"/>
</dbReference>
<accession>A0A2I0A6K9</accession>
<dbReference type="PROSITE" id="PS50884">
    <property type="entry name" value="ZF_DOF_2"/>
    <property type="match status" value="1"/>
</dbReference>
<evidence type="ECO:0000313" key="13">
    <source>
        <dbReference type="Proteomes" id="UP000236161"/>
    </source>
</evidence>
<evidence type="ECO:0000256" key="7">
    <source>
        <dbReference type="ARBA" id="ARBA00023242"/>
    </source>
</evidence>
<dbReference type="GO" id="GO:0003700">
    <property type="term" value="F:DNA-binding transcription factor activity"/>
    <property type="evidence" value="ECO:0007669"/>
    <property type="project" value="InterPro"/>
</dbReference>
<dbReference type="PANTHER" id="PTHR31089:SF75">
    <property type="entry name" value="CYCLIC DOF FACTOR 2"/>
    <property type="match status" value="1"/>
</dbReference>
<dbReference type="PROSITE" id="PS50294">
    <property type="entry name" value="WD_REPEATS_REGION"/>
    <property type="match status" value="1"/>
</dbReference>
<dbReference type="InterPro" id="IPR003851">
    <property type="entry name" value="Znf_Dof"/>
</dbReference>
<dbReference type="STRING" id="1088818.A0A2I0A6K9"/>
<dbReference type="InterPro" id="IPR015943">
    <property type="entry name" value="WD40/YVTN_repeat-like_dom_sf"/>
</dbReference>
<keyword evidence="13" id="KW-1185">Reference proteome</keyword>
<keyword evidence="9" id="KW-0853">WD repeat</keyword>
<dbReference type="PROSITE" id="PS50082">
    <property type="entry name" value="WD_REPEATS_2"/>
    <property type="match status" value="1"/>
</dbReference>
<dbReference type="SUPFAM" id="SSF50978">
    <property type="entry name" value="WD40 repeat-like"/>
    <property type="match status" value="1"/>
</dbReference>
<dbReference type="FunFam" id="2.130.10.10:FF:000775">
    <property type="entry name" value="BnaA09g28200D protein"/>
    <property type="match status" value="1"/>
</dbReference>
<sequence>MADARDPAIKLFGRAIPLLDSKPPPEQPPPPTSADNVSGEVTDCLESELNDKSDVASFLASSILNAVGFIDAGANNSSFSTDSVCLLLYFGALIFQCAILSRCIRIVIAHQDGRIRKRLWIEHADAISAVAAAGDRLYSVSWDKTLKIWSTTRLRCLESVAAHEDAVNAVAVADDDTVYTGSADRRIRVWAIPARAKRHELVATLDQHRSTVHALALSSDGSLLYSGACDRAREREHNRDLRPYSSIATGVAKPRSRRDKIMEFLYWLDSDITSIEINDVMLDISKDSVLHEAASVPLLNNDKECNQQSSTLEDKSLAEPKSDKEAIVFEQDKVIKKPVKILPCPRCNSMDTKFCYYNNHNVNQPRHFCKNCQRYWTAGGTMRNVPVGAGRRKNKNSVFQNRGMMFPTDMIAERKHSGLQNLGMIFPSDMTLGTFDSSDSAHHRVLPGGISETPKCRQHSPHCESMASVEVNLHDQKGTAKVICAKEDEEFASCASSTNQHTEDDNHGDAVCSGMSGTHGNSNGGQNVHSYIGPWAYPWIPPPVLAVPAFCSPFIPLNFLPSCTWGSMTSWVNGAWNVPWVVGCNGGLSPSSSTNNNEISGSGSPTLGKHPREEGLERSLWIPKTLRIDDPDEAAKSSIWSTLGIKPGKDVKKGNIFKPFQSSADIEGRPDVAQVLQANPAALSRSQKFQEST</sequence>
<dbReference type="GO" id="GO:0003677">
    <property type="term" value="F:DNA binding"/>
    <property type="evidence" value="ECO:0007669"/>
    <property type="project" value="UniProtKB-UniRule"/>
</dbReference>
<feature type="compositionally biased region" description="Pro residues" evidence="10">
    <location>
        <begin position="22"/>
        <end position="32"/>
    </location>
</feature>
<evidence type="ECO:0000313" key="12">
    <source>
        <dbReference type="EMBL" id="PKA51181.1"/>
    </source>
</evidence>
<feature type="repeat" description="WD" evidence="9">
    <location>
        <begin position="160"/>
        <end position="190"/>
    </location>
</feature>
<dbReference type="EMBL" id="KZ452014">
    <property type="protein sequence ID" value="PKA51181.1"/>
    <property type="molecule type" value="Genomic_DNA"/>
</dbReference>
<feature type="region of interest" description="Disordered" evidence="10">
    <location>
        <begin position="591"/>
        <end position="613"/>
    </location>
</feature>
<dbReference type="Gene3D" id="2.130.10.10">
    <property type="entry name" value="YVTN repeat-like/Quinoprotein amine dehydrogenase"/>
    <property type="match status" value="1"/>
</dbReference>
<evidence type="ECO:0000256" key="10">
    <source>
        <dbReference type="SAM" id="MobiDB-lite"/>
    </source>
</evidence>
<keyword evidence="6" id="KW-0804">Transcription</keyword>
<keyword evidence="1" id="KW-0479">Metal-binding</keyword>
<evidence type="ECO:0000256" key="6">
    <source>
        <dbReference type="ARBA" id="ARBA00023163"/>
    </source>
</evidence>
<evidence type="ECO:0000256" key="2">
    <source>
        <dbReference type="ARBA" id="ARBA00022771"/>
    </source>
</evidence>
<evidence type="ECO:0000256" key="1">
    <source>
        <dbReference type="ARBA" id="ARBA00022723"/>
    </source>
</evidence>
<dbReference type="GO" id="GO:0008270">
    <property type="term" value="F:zinc ion binding"/>
    <property type="evidence" value="ECO:0007669"/>
    <property type="project" value="UniProtKB-KW"/>
</dbReference>
<evidence type="ECO:0000256" key="3">
    <source>
        <dbReference type="ARBA" id="ARBA00022833"/>
    </source>
</evidence>
<comment type="subcellular location">
    <subcellularLocation>
        <location evidence="8">Nucleus</location>
    </subcellularLocation>
</comment>
<evidence type="ECO:0000259" key="11">
    <source>
        <dbReference type="PROSITE" id="PS50884"/>
    </source>
</evidence>
<reference evidence="12 13" key="1">
    <citation type="journal article" date="2017" name="Nature">
        <title>The Apostasia genome and the evolution of orchids.</title>
        <authorList>
            <person name="Zhang G.Q."/>
            <person name="Liu K.W."/>
            <person name="Li Z."/>
            <person name="Lohaus R."/>
            <person name="Hsiao Y.Y."/>
            <person name="Niu S.C."/>
            <person name="Wang J.Y."/>
            <person name="Lin Y.C."/>
            <person name="Xu Q."/>
            <person name="Chen L.J."/>
            <person name="Yoshida K."/>
            <person name="Fujiwara S."/>
            <person name="Wang Z.W."/>
            <person name="Zhang Y.Q."/>
            <person name="Mitsuda N."/>
            <person name="Wang M."/>
            <person name="Liu G.H."/>
            <person name="Pecoraro L."/>
            <person name="Huang H.X."/>
            <person name="Xiao X.J."/>
            <person name="Lin M."/>
            <person name="Wu X.Y."/>
            <person name="Wu W.L."/>
            <person name="Chen Y.Y."/>
            <person name="Chang S.B."/>
            <person name="Sakamoto S."/>
            <person name="Ohme-Takagi M."/>
            <person name="Yagi M."/>
            <person name="Zeng S.J."/>
            <person name="Shen C.Y."/>
            <person name="Yeh C.M."/>
            <person name="Luo Y.B."/>
            <person name="Tsai W.C."/>
            <person name="Van de Peer Y."/>
            <person name="Liu Z.J."/>
        </authorList>
    </citation>
    <scope>NUCLEOTIDE SEQUENCE [LARGE SCALE GENOMIC DNA]</scope>
    <source>
        <strain evidence="13">cv. Shenzhen</strain>
        <tissue evidence="12">Stem</tissue>
    </source>
</reference>
<feature type="domain" description="Dof-type" evidence="11">
    <location>
        <begin position="342"/>
        <end position="396"/>
    </location>
</feature>
<feature type="region of interest" description="Disordered" evidence="10">
    <location>
        <begin position="15"/>
        <end position="39"/>
    </location>
</feature>
<keyword evidence="4" id="KW-0805">Transcription regulation</keyword>
<dbReference type="Pfam" id="PF00400">
    <property type="entry name" value="WD40"/>
    <property type="match status" value="3"/>
</dbReference>
<keyword evidence="2 8" id="KW-0863">Zinc-finger</keyword>
<dbReference type="Proteomes" id="UP000236161">
    <property type="component" value="Unassembled WGS sequence"/>
</dbReference>
<feature type="compositionally biased region" description="Polar residues" evidence="10">
    <location>
        <begin position="591"/>
        <end position="605"/>
    </location>
</feature>
<evidence type="ECO:0000256" key="4">
    <source>
        <dbReference type="ARBA" id="ARBA00023015"/>
    </source>
</evidence>
<organism evidence="12 13">
    <name type="scientific">Apostasia shenzhenica</name>
    <dbReference type="NCBI Taxonomy" id="1088818"/>
    <lineage>
        <taxon>Eukaryota</taxon>
        <taxon>Viridiplantae</taxon>
        <taxon>Streptophyta</taxon>
        <taxon>Embryophyta</taxon>
        <taxon>Tracheophyta</taxon>
        <taxon>Spermatophyta</taxon>
        <taxon>Magnoliopsida</taxon>
        <taxon>Liliopsida</taxon>
        <taxon>Asparagales</taxon>
        <taxon>Orchidaceae</taxon>
        <taxon>Apostasioideae</taxon>
        <taxon>Apostasia</taxon>
    </lineage>
</organism>
<name>A0A2I0A6K9_9ASPA</name>
<keyword evidence="7 8" id="KW-0539">Nucleus</keyword>
<dbReference type="Pfam" id="PF02701">
    <property type="entry name" value="Zn_ribbon_Dof"/>
    <property type="match status" value="1"/>
</dbReference>
<dbReference type="SMART" id="SM00320">
    <property type="entry name" value="WD40"/>
    <property type="match status" value="3"/>
</dbReference>
<dbReference type="PROSITE" id="PS01361">
    <property type="entry name" value="ZF_DOF_1"/>
    <property type="match status" value="1"/>
</dbReference>
<dbReference type="InterPro" id="IPR036322">
    <property type="entry name" value="WD40_repeat_dom_sf"/>
</dbReference>
<dbReference type="AlphaFoldDB" id="A0A2I0A6K9"/>